<reference evidence="7 8" key="1">
    <citation type="submission" date="2015-04" db="EMBL/GenBank/DDBJ databases">
        <title>Lasius niger genome sequencing.</title>
        <authorList>
            <person name="Konorov E.A."/>
            <person name="Nikitin M.A."/>
            <person name="Kirill M.V."/>
            <person name="Chang P."/>
        </authorList>
    </citation>
    <scope>NUCLEOTIDE SEQUENCE [LARGE SCALE GENOMIC DNA]</scope>
    <source>
        <tissue evidence="7">Whole</tissue>
    </source>
</reference>
<feature type="non-terminal residue" evidence="7">
    <location>
        <position position="152"/>
    </location>
</feature>
<evidence type="ECO:0000259" key="6">
    <source>
        <dbReference type="PROSITE" id="PS50850"/>
    </source>
</evidence>
<dbReference type="InterPro" id="IPR036259">
    <property type="entry name" value="MFS_trans_sf"/>
</dbReference>
<dbReference type="PaxDb" id="67767-A0A0J7KEX0"/>
<dbReference type="EMBL" id="LBMM01008540">
    <property type="protein sequence ID" value="KMQ88802.1"/>
    <property type="molecule type" value="Genomic_DNA"/>
</dbReference>
<evidence type="ECO:0000313" key="7">
    <source>
        <dbReference type="EMBL" id="KMQ88802.1"/>
    </source>
</evidence>
<gene>
    <name evidence="7" type="ORF">RF55_11651</name>
</gene>
<evidence type="ECO:0000313" key="8">
    <source>
        <dbReference type="Proteomes" id="UP000036403"/>
    </source>
</evidence>
<dbReference type="STRING" id="67767.A0A0J7KEX0"/>
<dbReference type="Proteomes" id="UP000036403">
    <property type="component" value="Unassembled WGS sequence"/>
</dbReference>
<dbReference type="GO" id="GO:0022857">
    <property type="term" value="F:transmembrane transporter activity"/>
    <property type="evidence" value="ECO:0007669"/>
    <property type="project" value="InterPro"/>
</dbReference>
<evidence type="ECO:0000256" key="1">
    <source>
        <dbReference type="ARBA" id="ARBA00004141"/>
    </source>
</evidence>
<dbReference type="Pfam" id="PF00083">
    <property type="entry name" value="Sugar_tr"/>
    <property type="match status" value="1"/>
</dbReference>
<name>A0A0J7KEX0_LASNI</name>
<feature type="transmembrane region" description="Helical" evidence="5">
    <location>
        <begin position="66"/>
        <end position="85"/>
    </location>
</feature>
<accession>A0A0J7KEX0</accession>
<feature type="transmembrane region" description="Helical" evidence="5">
    <location>
        <begin position="21"/>
        <end position="46"/>
    </location>
</feature>
<evidence type="ECO:0000256" key="5">
    <source>
        <dbReference type="SAM" id="Phobius"/>
    </source>
</evidence>
<keyword evidence="4 5" id="KW-0472">Membrane</keyword>
<proteinExistence type="predicted"/>
<keyword evidence="3 5" id="KW-1133">Transmembrane helix</keyword>
<dbReference type="InterPro" id="IPR020846">
    <property type="entry name" value="MFS_dom"/>
</dbReference>
<dbReference type="InterPro" id="IPR005828">
    <property type="entry name" value="MFS_sugar_transport-like"/>
</dbReference>
<dbReference type="SUPFAM" id="SSF103473">
    <property type="entry name" value="MFS general substrate transporter"/>
    <property type="match status" value="1"/>
</dbReference>
<dbReference type="Gene3D" id="1.20.1250.20">
    <property type="entry name" value="MFS general substrate transporter like domains"/>
    <property type="match status" value="1"/>
</dbReference>
<comment type="subcellular location">
    <subcellularLocation>
        <location evidence="1">Membrane</location>
        <topology evidence="1">Multi-pass membrane protein</topology>
    </subcellularLocation>
</comment>
<dbReference type="PROSITE" id="PS50850">
    <property type="entry name" value="MFS"/>
    <property type="match status" value="1"/>
</dbReference>
<dbReference type="OrthoDB" id="6612291at2759"/>
<dbReference type="GO" id="GO:0016020">
    <property type="term" value="C:membrane"/>
    <property type="evidence" value="ECO:0007669"/>
    <property type="project" value="UniProtKB-SubCell"/>
</dbReference>
<dbReference type="PANTHER" id="PTHR48021:SF1">
    <property type="entry name" value="GH07001P-RELATED"/>
    <property type="match status" value="1"/>
</dbReference>
<dbReference type="AlphaFoldDB" id="A0A0J7KEX0"/>
<comment type="caution">
    <text evidence="7">The sequence shown here is derived from an EMBL/GenBank/DDBJ whole genome shotgun (WGS) entry which is preliminary data.</text>
</comment>
<feature type="domain" description="Major facilitator superfamily (MFS) profile" evidence="6">
    <location>
        <begin position="23"/>
        <end position="152"/>
    </location>
</feature>
<evidence type="ECO:0000256" key="3">
    <source>
        <dbReference type="ARBA" id="ARBA00022989"/>
    </source>
</evidence>
<dbReference type="InterPro" id="IPR050549">
    <property type="entry name" value="MFS_Trehalose_Transporter"/>
</dbReference>
<organism evidence="7 8">
    <name type="scientific">Lasius niger</name>
    <name type="common">Black garden ant</name>
    <dbReference type="NCBI Taxonomy" id="67767"/>
    <lineage>
        <taxon>Eukaryota</taxon>
        <taxon>Metazoa</taxon>
        <taxon>Ecdysozoa</taxon>
        <taxon>Arthropoda</taxon>
        <taxon>Hexapoda</taxon>
        <taxon>Insecta</taxon>
        <taxon>Pterygota</taxon>
        <taxon>Neoptera</taxon>
        <taxon>Endopterygota</taxon>
        <taxon>Hymenoptera</taxon>
        <taxon>Apocrita</taxon>
        <taxon>Aculeata</taxon>
        <taxon>Formicoidea</taxon>
        <taxon>Formicidae</taxon>
        <taxon>Formicinae</taxon>
        <taxon>Lasius</taxon>
        <taxon>Lasius</taxon>
    </lineage>
</organism>
<keyword evidence="8" id="KW-1185">Reference proteome</keyword>
<keyword evidence="2 5" id="KW-0812">Transmembrane</keyword>
<evidence type="ECO:0000256" key="2">
    <source>
        <dbReference type="ARBA" id="ARBA00022692"/>
    </source>
</evidence>
<evidence type="ECO:0000256" key="4">
    <source>
        <dbReference type="ARBA" id="ARBA00023136"/>
    </source>
</evidence>
<protein>
    <submittedName>
        <fullName evidence="7">Facilitated trehalose transporter tret1-like protein</fullName>
    </submittedName>
</protein>
<sequence>MFCAKNPEMIDGRKITIWPQWLAALAISLEAIVSGLATGWASPYLAQLTSAEADIPLKLTDTEASWVASLLNLGRLIGALLGALCQEYVGRKRVLLLSGLPLASSWVFNICATSVTWLYLSRFCSGIGSGMLWPAMSLYLGEVADPAIRGSL</sequence>
<dbReference type="PANTHER" id="PTHR48021">
    <property type="match status" value="1"/>
</dbReference>
<feature type="transmembrane region" description="Helical" evidence="5">
    <location>
        <begin position="94"/>
        <end position="120"/>
    </location>
</feature>